<feature type="transmembrane region" description="Helical" evidence="2">
    <location>
        <begin position="21"/>
        <end position="40"/>
    </location>
</feature>
<keyword evidence="2" id="KW-0812">Transmembrane</keyword>
<name>A0A4P7NI69_PYROR</name>
<gene>
    <name evidence="3" type="ORF">PoMZ_08649</name>
</gene>
<feature type="region of interest" description="Disordered" evidence="1">
    <location>
        <begin position="129"/>
        <end position="162"/>
    </location>
</feature>
<proteinExistence type="predicted"/>
<feature type="compositionally biased region" description="Basic and acidic residues" evidence="1">
    <location>
        <begin position="143"/>
        <end position="162"/>
    </location>
</feature>
<reference evidence="3 4" key="1">
    <citation type="journal article" date="2019" name="Mol. Biol. Evol.">
        <title>Blast fungal genomes show frequent chromosomal changes, gene gains and losses, and effector gene turnover.</title>
        <authorList>
            <person name="Gomez Luciano L.B."/>
            <person name="Jason Tsai I."/>
            <person name="Chuma I."/>
            <person name="Tosa Y."/>
            <person name="Chen Y.H."/>
            <person name="Li J.Y."/>
            <person name="Li M.Y."/>
            <person name="Jade Lu M.Y."/>
            <person name="Nakayashiki H."/>
            <person name="Li W.H."/>
        </authorList>
    </citation>
    <scope>NUCLEOTIDE SEQUENCE [LARGE SCALE GENOMIC DNA]</scope>
    <source>
        <strain evidence="3">MZ5-1-6</strain>
    </source>
</reference>
<evidence type="ECO:0000256" key="2">
    <source>
        <dbReference type="SAM" id="Phobius"/>
    </source>
</evidence>
<evidence type="ECO:0000256" key="1">
    <source>
        <dbReference type="SAM" id="MobiDB-lite"/>
    </source>
</evidence>
<evidence type="ECO:0000313" key="4">
    <source>
        <dbReference type="Proteomes" id="UP000294847"/>
    </source>
</evidence>
<dbReference type="AlphaFoldDB" id="A0A4P7NI69"/>
<keyword evidence="2" id="KW-0472">Membrane</keyword>
<evidence type="ECO:0000313" key="3">
    <source>
        <dbReference type="EMBL" id="QBZ61695.1"/>
    </source>
</evidence>
<sequence>MGRLGRERRRQSPAGLGRRRWVVGVAVANIIDSATILYHIRPYPLEYTGSRPLSPSQTSEGRTSTQVGDHWGILGVQKTAIILVKASYPGIFKFAGHTRGVLINDNYIAKQNVKWPTESVFWWQDGSTLSSDVRKPSSTQGRPDGRQRTHAGHLTDRNDNEKNARRLGTVQDGAGTPVALSAVSGTRMLILHVILALYFDCPPQEHTSSVLHYKSWANGKAYS</sequence>
<accession>A0A4P7NI69</accession>
<organism evidence="3 4">
    <name type="scientific">Pyricularia oryzae</name>
    <name type="common">Rice blast fungus</name>
    <name type="synonym">Magnaporthe oryzae</name>
    <dbReference type="NCBI Taxonomy" id="318829"/>
    <lineage>
        <taxon>Eukaryota</taxon>
        <taxon>Fungi</taxon>
        <taxon>Dikarya</taxon>
        <taxon>Ascomycota</taxon>
        <taxon>Pezizomycotina</taxon>
        <taxon>Sordariomycetes</taxon>
        <taxon>Sordariomycetidae</taxon>
        <taxon>Magnaporthales</taxon>
        <taxon>Pyriculariaceae</taxon>
        <taxon>Pyricularia</taxon>
    </lineage>
</organism>
<feature type="compositionally biased region" description="Polar residues" evidence="1">
    <location>
        <begin position="129"/>
        <end position="141"/>
    </location>
</feature>
<protein>
    <submittedName>
        <fullName evidence="3">Uncharacterized protein</fullName>
    </submittedName>
</protein>
<keyword evidence="2" id="KW-1133">Transmembrane helix</keyword>
<dbReference type="EMBL" id="CP034207">
    <property type="protein sequence ID" value="QBZ61695.1"/>
    <property type="molecule type" value="Genomic_DNA"/>
</dbReference>
<dbReference type="Proteomes" id="UP000294847">
    <property type="component" value="Chromosome 4"/>
</dbReference>